<evidence type="ECO:0000256" key="12">
    <source>
        <dbReference type="HAMAP-Rule" id="MF_00418"/>
    </source>
</evidence>
<comment type="function">
    <text evidence="1 12">Catalyzes the condensation of (S)-aspartate-beta-semialdehyde [(S)-ASA] and pyruvate to 4-hydroxy-tetrahydrodipicolinate (HTPA).</text>
</comment>
<evidence type="ECO:0000256" key="13">
    <source>
        <dbReference type="PIRNR" id="PIRNR001365"/>
    </source>
</evidence>
<dbReference type="InterPro" id="IPR002220">
    <property type="entry name" value="DapA-like"/>
</dbReference>
<dbReference type="HAMAP" id="MF_00418">
    <property type="entry name" value="DapA"/>
    <property type="match status" value="1"/>
</dbReference>
<keyword evidence="8 12" id="KW-0457">Lysine biosynthesis</keyword>
<comment type="pathway">
    <text evidence="2 12">Amino-acid biosynthesis; L-lysine biosynthesis via DAP pathway; (S)-tetrahydrodipicolinate from L-aspartate: step 3/4.</text>
</comment>
<organism evidence="16 17">
    <name type="scientific">Citricoccus muralis</name>
    <dbReference type="NCBI Taxonomy" id="169134"/>
    <lineage>
        <taxon>Bacteria</taxon>
        <taxon>Bacillati</taxon>
        <taxon>Actinomycetota</taxon>
        <taxon>Actinomycetes</taxon>
        <taxon>Micrococcales</taxon>
        <taxon>Micrococcaceae</taxon>
        <taxon>Citricoccus</taxon>
    </lineage>
</organism>
<feature type="binding site" evidence="12 15">
    <location>
        <position position="69"/>
    </location>
    <ligand>
        <name>pyruvate</name>
        <dbReference type="ChEBI" id="CHEBI:15361"/>
    </ligand>
</feature>
<keyword evidence="7 12" id="KW-0220">Diaminopimelate biosynthesis</keyword>
<dbReference type="CDD" id="cd00950">
    <property type="entry name" value="DHDPS"/>
    <property type="match status" value="1"/>
</dbReference>
<evidence type="ECO:0000256" key="5">
    <source>
        <dbReference type="ARBA" id="ARBA00022490"/>
    </source>
</evidence>
<evidence type="ECO:0000256" key="9">
    <source>
        <dbReference type="ARBA" id="ARBA00023239"/>
    </source>
</evidence>
<dbReference type="SUPFAM" id="SSF51569">
    <property type="entry name" value="Aldolase"/>
    <property type="match status" value="1"/>
</dbReference>
<evidence type="ECO:0000256" key="3">
    <source>
        <dbReference type="ARBA" id="ARBA00007592"/>
    </source>
</evidence>
<dbReference type="PRINTS" id="PR00146">
    <property type="entry name" value="DHPICSNTHASE"/>
</dbReference>
<comment type="similarity">
    <text evidence="3 12 13">Belongs to the DapA family.</text>
</comment>
<dbReference type="AlphaFoldDB" id="A0A3D9LER5"/>
<dbReference type="GO" id="GO:0005829">
    <property type="term" value="C:cytosol"/>
    <property type="evidence" value="ECO:0007669"/>
    <property type="project" value="TreeGrafter"/>
</dbReference>
<protein>
    <recommendedName>
        <fullName evidence="4 12">4-hydroxy-tetrahydrodipicolinate synthase</fullName>
        <shortName evidence="12">HTPA synthase</shortName>
        <ecNumber evidence="4 12">4.3.3.7</ecNumber>
    </recommendedName>
</protein>
<keyword evidence="9 12" id="KW-0456">Lyase</keyword>
<dbReference type="EMBL" id="QREH01000001">
    <property type="protein sequence ID" value="REE04868.1"/>
    <property type="molecule type" value="Genomic_DNA"/>
</dbReference>
<evidence type="ECO:0000256" key="10">
    <source>
        <dbReference type="ARBA" id="ARBA00023270"/>
    </source>
</evidence>
<dbReference type="UniPathway" id="UPA00034">
    <property type="reaction ID" value="UER00017"/>
</dbReference>
<keyword evidence="5 12" id="KW-0963">Cytoplasm</keyword>
<keyword evidence="10 12" id="KW-0704">Schiff base</keyword>
<evidence type="ECO:0000313" key="17">
    <source>
        <dbReference type="Proteomes" id="UP000256727"/>
    </source>
</evidence>
<dbReference type="EC" id="4.3.3.7" evidence="4 12"/>
<feature type="site" description="Part of a proton relay during catalysis" evidence="12">
    <location>
        <position position="132"/>
    </location>
</feature>
<dbReference type="PIRSF" id="PIRSF001365">
    <property type="entry name" value="DHDPS"/>
    <property type="match status" value="1"/>
</dbReference>
<dbReference type="Pfam" id="PF00701">
    <property type="entry name" value="DHDPS"/>
    <property type="match status" value="1"/>
</dbReference>
<dbReference type="NCBIfam" id="TIGR00674">
    <property type="entry name" value="dapA"/>
    <property type="match status" value="1"/>
</dbReference>
<comment type="subcellular location">
    <subcellularLocation>
        <location evidence="12">Cytoplasm</location>
    </subcellularLocation>
</comment>
<reference evidence="16 17" key="1">
    <citation type="submission" date="2018-07" db="EMBL/GenBank/DDBJ databases">
        <title>Sequencing the genomes of 1000 actinobacteria strains.</title>
        <authorList>
            <person name="Klenk H.-P."/>
        </authorList>
    </citation>
    <scope>NUCLEOTIDE SEQUENCE [LARGE SCALE GENOMIC DNA]</scope>
    <source>
        <strain evidence="16 17">DSM 14442</strain>
    </source>
</reference>
<feature type="binding site" evidence="12 15">
    <location>
        <position position="226"/>
    </location>
    <ligand>
        <name>pyruvate</name>
        <dbReference type="ChEBI" id="CHEBI:15361"/>
    </ligand>
</feature>
<comment type="catalytic activity">
    <reaction evidence="11 12">
        <text>L-aspartate 4-semialdehyde + pyruvate = (2S,4S)-4-hydroxy-2,3,4,5-tetrahydrodipicolinate + H2O + H(+)</text>
        <dbReference type="Rhea" id="RHEA:34171"/>
        <dbReference type="ChEBI" id="CHEBI:15361"/>
        <dbReference type="ChEBI" id="CHEBI:15377"/>
        <dbReference type="ChEBI" id="CHEBI:15378"/>
        <dbReference type="ChEBI" id="CHEBI:67139"/>
        <dbReference type="ChEBI" id="CHEBI:537519"/>
        <dbReference type="EC" id="4.3.3.7"/>
    </reaction>
</comment>
<dbReference type="GO" id="GO:0008840">
    <property type="term" value="F:4-hydroxy-tetrahydrodipicolinate synthase activity"/>
    <property type="evidence" value="ECO:0007669"/>
    <property type="project" value="UniProtKB-UniRule"/>
</dbReference>
<name>A0A3D9LER5_9MICC</name>
<feature type="active site" description="Schiff-base intermediate with substrate" evidence="12 14">
    <location>
        <position position="186"/>
    </location>
</feature>
<dbReference type="Gene3D" id="3.20.20.70">
    <property type="entry name" value="Aldolase class I"/>
    <property type="match status" value="1"/>
</dbReference>
<dbReference type="SMART" id="SM01130">
    <property type="entry name" value="DHDPS"/>
    <property type="match status" value="1"/>
</dbReference>
<comment type="caution">
    <text evidence="12">Was originally thought to be a dihydrodipicolinate synthase (DHDPS), catalyzing the condensation of (S)-aspartate-beta-semialdehyde [(S)-ASA] and pyruvate to dihydrodipicolinate (DHDP). However, it was shown in E.coli that the product of the enzymatic reaction is not dihydrodipicolinate but in fact (4S)-4-hydroxy-2,3,4,5-tetrahydro-(2S)-dipicolinic acid (HTPA), and that the consecutive dehydration reaction leading to DHDP is not spontaneous but catalyzed by DapB.</text>
</comment>
<sequence length="340" mass="35758">MSMVPDRFDTDSTTANAPNAASAAFGRVITAMVTPFDHAGRLDERGTERLAAWLTRDGWNDSVVVNGTTGESISTTDREKSRTIRAAKQGAAAHGGKVIAGVGTGSTAHSIKLAKEAASAGADGLLVVAPYYSCPGQTGLLKHLWAVADATKLPVMIYDIPKRTGIAIETETVLAAARHPRILAVKEAKGDLEGATEVMGQTHLAYYSGDDSLNLPWLSVGATGFVSVVGHVVGDQLTQLVQHHVHGRNAEALALHRHLMPLFRGMFRAPGAASAKAALGDLGLPGGPVRMPLVDLTEEQRRDLRHVLAGTVTEMGGPVDPTRVPTGWLPAEAVAGQVRR</sequence>
<evidence type="ECO:0000256" key="7">
    <source>
        <dbReference type="ARBA" id="ARBA00022915"/>
    </source>
</evidence>
<keyword evidence="6 12" id="KW-0028">Amino-acid biosynthesis</keyword>
<dbReference type="GO" id="GO:0019877">
    <property type="term" value="P:diaminopimelate biosynthetic process"/>
    <property type="evidence" value="ECO:0007669"/>
    <property type="project" value="UniProtKB-UniRule"/>
</dbReference>
<evidence type="ECO:0000256" key="1">
    <source>
        <dbReference type="ARBA" id="ARBA00003294"/>
    </source>
</evidence>
<evidence type="ECO:0000256" key="11">
    <source>
        <dbReference type="ARBA" id="ARBA00047836"/>
    </source>
</evidence>
<dbReference type="PROSITE" id="PS00665">
    <property type="entry name" value="DHDPS_1"/>
    <property type="match status" value="1"/>
</dbReference>
<dbReference type="PANTHER" id="PTHR12128">
    <property type="entry name" value="DIHYDRODIPICOLINATE SYNTHASE"/>
    <property type="match status" value="1"/>
</dbReference>
<comment type="subunit">
    <text evidence="12">Homotetramer; dimer of dimers.</text>
</comment>
<gene>
    <name evidence="12" type="primary">dapA</name>
    <name evidence="16" type="ORF">C8E99_2724</name>
</gene>
<evidence type="ECO:0000256" key="2">
    <source>
        <dbReference type="ARBA" id="ARBA00005120"/>
    </source>
</evidence>
<evidence type="ECO:0000256" key="15">
    <source>
        <dbReference type="PIRSR" id="PIRSR001365-2"/>
    </source>
</evidence>
<dbReference type="InterPro" id="IPR005263">
    <property type="entry name" value="DapA"/>
</dbReference>
<evidence type="ECO:0000256" key="14">
    <source>
        <dbReference type="PIRSR" id="PIRSR001365-1"/>
    </source>
</evidence>
<dbReference type="InterPro" id="IPR020625">
    <property type="entry name" value="Schiff_base-form_aldolases_AS"/>
</dbReference>
<dbReference type="Proteomes" id="UP000256727">
    <property type="component" value="Unassembled WGS sequence"/>
</dbReference>
<dbReference type="RefSeq" id="WP_245952346.1">
    <property type="nucleotide sequence ID" value="NZ_QREH01000001.1"/>
</dbReference>
<accession>A0A3D9LER5</accession>
<dbReference type="PANTHER" id="PTHR12128:SF66">
    <property type="entry name" value="4-HYDROXY-2-OXOGLUTARATE ALDOLASE, MITOCHONDRIAL"/>
    <property type="match status" value="1"/>
</dbReference>
<proteinExistence type="inferred from homology"/>
<keyword evidence="17" id="KW-1185">Reference proteome</keyword>
<evidence type="ECO:0000313" key="16">
    <source>
        <dbReference type="EMBL" id="REE04868.1"/>
    </source>
</evidence>
<dbReference type="InterPro" id="IPR020624">
    <property type="entry name" value="Schiff_base-form_aldolases_CS"/>
</dbReference>
<dbReference type="GO" id="GO:0009089">
    <property type="term" value="P:lysine biosynthetic process via diaminopimelate"/>
    <property type="evidence" value="ECO:0007669"/>
    <property type="project" value="UniProtKB-UniRule"/>
</dbReference>
<feature type="site" description="Part of a proton relay during catalysis" evidence="12">
    <location>
        <position position="68"/>
    </location>
</feature>
<dbReference type="InterPro" id="IPR013785">
    <property type="entry name" value="Aldolase_TIM"/>
</dbReference>
<evidence type="ECO:0000256" key="8">
    <source>
        <dbReference type="ARBA" id="ARBA00023154"/>
    </source>
</evidence>
<evidence type="ECO:0000256" key="6">
    <source>
        <dbReference type="ARBA" id="ARBA00022605"/>
    </source>
</evidence>
<dbReference type="PROSITE" id="PS00666">
    <property type="entry name" value="DHDPS_2"/>
    <property type="match status" value="1"/>
</dbReference>
<comment type="caution">
    <text evidence="16">The sequence shown here is derived from an EMBL/GenBank/DDBJ whole genome shotgun (WGS) entry which is preliminary data.</text>
</comment>
<feature type="active site" description="Proton donor/acceptor" evidence="12 14">
    <location>
        <position position="158"/>
    </location>
</feature>
<evidence type="ECO:0000256" key="4">
    <source>
        <dbReference type="ARBA" id="ARBA00012086"/>
    </source>
</evidence>